<feature type="transmembrane region" description="Helical" evidence="17">
    <location>
        <begin position="597"/>
        <end position="619"/>
    </location>
</feature>
<evidence type="ECO:0000256" key="16">
    <source>
        <dbReference type="RuleBase" id="RU000679"/>
    </source>
</evidence>
<dbReference type="PANTHER" id="PTHR18945">
    <property type="entry name" value="NEUROTRANSMITTER GATED ION CHANNEL"/>
    <property type="match status" value="1"/>
</dbReference>
<evidence type="ECO:0000256" key="14">
    <source>
        <dbReference type="ARBA" id="ARBA00023286"/>
    </source>
</evidence>
<evidence type="ECO:0000256" key="5">
    <source>
        <dbReference type="ARBA" id="ARBA00022461"/>
    </source>
</evidence>
<evidence type="ECO:0000259" key="19">
    <source>
        <dbReference type="Pfam" id="PF02931"/>
    </source>
</evidence>
<sequence length="679" mass="77507">MIWVVLNAIRVLVVVACLAVDDVTGYASSADPRDGLKHDQVPQVRLTRDILGPGRYDIRVRPVQNHSRPLKIYISMSLYQLIDVNEPSQFIQMNMWMIQKWEDEMLDWDPRDYSMINTTILPHNVIWIPDTYLYNSVVMAADETERYMNIRADTLFWEGRRGSHISFLYPAIYTVTCRLNIRYFPYDQQNCTLTISSWTNSKSALDYYADPEVNMASFIPNEEWKVISFKVFRHEYKYACCPEPWVILEASIVIRRKPLYYVVNLIIPTSIITLVSITGFFTPASTADDRTEKINLGITTLLAMSILMLMISDQMPTTSDFIPLIAWFYLSIIIIISIGTFLTSVILSIQGRRQYGKVPPIYVRYWFFCKFTAWFCVGVPPPLAVLWEELHDHPYYTYNKRKKIISVPGALLPDRPPLNSYHSRQEKQLDSPGSPKLLAIPTPASTRSRKNWLRVGSAIQKHKATLDDKIVVPMIDISTPGSVSSSATNSRRASMWDQTVASVSVATGRLIAKPPAPPAAAANGVRRRKVETKTLPVDFLLRDRDVLAALADVERAKKREEELRNKTRVRRLKDTIAEWGRLCSCHGIPHLAQARSWITILIWAILVTATWIAFAYLLVTTVQSYLDYDTTIQVELSDDEINFPSVTVCNNSPYKMSMLNSTPELNALIILYKQAVGLE</sequence>
<dbReference type="GO" id="GO:0005230">
    <property type="term" value="F:extracellular ligand-gated monoatomic ion channel activity"/>
    <property type="evidence" value="ECO:0007669"/>
    <property type="project" value="InterPro"/>
</dbReference>
<keyword evidence="10 16" id="KW-0406">Ion transport</keyword>
<keyword evidence="6 16" id="KW-0812">Transmembrane</keyword>
<dbReference type="FunFam" id="2.70.170.10:FF:000031">
    <property type="entry name" value="AcetylCholine Receptor"/>
    <property type="match status" value="1"/>
</dbReference>
<keyword evidence="9" id="KW-0915">Sodium</keyword>
<accession>A0A1I7SVD3</accession>
<dbReference type="InterPro" id="IPR036734">
    <property type="entry name" value="Neur_chan_lig-bd_sf"/>
</dbReference>
<keyword evidence="12" id="KW-0325">Glycoprotein</keyword>
<name>A0A1I7SVD3_BURXY</name>
<evidence type="ECO:0000256" key="15">
    <source>
        <dbReference type="ARBA" id="ARBA00023303"/>
    </source>
</evidence>
<evidence type="ECO:0000313" key="22">
    <source>
        <dbReference type="WBParaSite" id="BXY_1700900.1"/>
    </source>
</evidence>
<dbReference type="SUPFAM" id="SSF63712">
    <property type="entry name" value="Nicotinic receptor ligand binding domain-like"/>
    <property type="match status" value="1"/>
</dbReference>
<dbReference type="InterPro" id="IPR006201">
    <property type="entry name" value="Neur_channel"/>
</dbReference>
<dbReference type="InterPro" id="IPR038050">
    <property type="entry name" value="Neuro_actylchol_rec"/>
</dbReference>
<dbReference type="PROSITE" id="PS00236">
    <property type="entry name" value="NEUROTR_ION_CHANNEL"/>
    <property type="match status" value="1"/>
</dbReference>
<proteinExistence type="inferred from homology"/>
<dbReference type="CDD" id="cd19051">
    <property type="entry name" value="LGIC_TM_cation"/>
    <property type="match status" value="1"/>
</dbReference>
<evidence type="ECO:0000256" key="11">
    <source>
        <dbReference type="ARBA" id="ARBA00023136"/>
    </source>
</evidence>
<dbReference type="Gene3D" id="1.20.58.390">
    <property type="entry name" value="Neurotransmitter-gated ion-channel transmembrane domain"/>
    <property type="match status" value="1"/>
</dbReference>
<evidence type="ECO:0000259" key="20">
    <source>
        <dbReference type="Pfam" id="PF02932"/>
    </source>
</evidence>
<dbReference type="GO" id="GO:0004888">
    <property type="term" value="F:transmembrane signaling receptor activity"/>
    <property type="evidence" value="ECO:0007669"/>
    <property type="project" value="InterPro"/>
</dbReference>
<evidence type="ECO:0000256" key="8">
    <source>
        <dbReference type="ARBA" id="ARBA00022989"/>
    </source>
</evidence>
<evidence type="ECO:0000256" key="12">
    <source>
        <dbReference type="ARBA" id="ARBA00023180"/>
    </source>
</evidence>
<dbReference type="GO" id="GO:0005886">
    <property type="term" value="C:plasma membrane"/>
    <property type="evidence" value="ECO:0007669"/>
    <property type="project" value="UniProtKB-SubCell"/>
</dbReference>
<dbReference type="InterPro" id="IPR001873">
    <property type="entry name" value="ENaC"/>
</dbReference>
<dbReference type="AlphaFoldDB" id="A0A1I7SVD3"/>
<dbReference type="PRINTS" id="PR00252">
    <property type="entry name" value="NRIONCHANNEL"/>
</dbReference>
<keyword evidence="11 17" id="KW-0472">Membrane</keyword>
<dbReference type="Pfam" id="PF00858">
    <property type="entry name" value="ASC"/>
    <property type="match status" value="1"/>
</dbReference>
<organism evidence="21 22">
    <name type="scientific">Bursaphelenchus xylophilus</name>
    <name type="common">Pinewood nematode worm</name>
    <name type="synonym">Aphelenchoides xylophilus</name>
    <dbReference type="NCBI Taxonomy" id="6326"/>
    <lineage>
        <taxon>Eukaryota</taxon>
        <taxon>Metazoa</taxon>
        <taxon>Ecdysozoa</taxon>
        <taxon>Nematoda</taxon>
        <taxon>Chromadorea</taxon>
        <taxon>Rhabditida</taxon>
        <taxon>Tylenchina</taxon>
        <taxon>Tylenchomorpha</taxon>
        <taxon>Aphelenchoidea</taxon>
        <taxon>Aphelenchoididae</taxon>
        <taxon>Bursaphelenchus</taxon>
    </lineage>
</organism>
<feature type="signal peptide" evidence="17">
    <location>
        <begin position="1"/>
        <end position="19"/>
    </location>
</feature>
<comment type="similarity">
    <text evidence="2 16">Belongs to the amiloride-sensitive sodium channel (TC 1.A.6) family.</text>
</comment>
<dbReference type="eggNOG" id="KOG3645">
    <property type="taxonomic scope" value="Eukaryota"/>
</dbReference>
<feature type="chain" id="PRO_5022267853" evidence="17">
    <location>
        <begin position="20"/>
        <end position="679"/>
    </location>
</feature>
<evidence type="ECO:0000313" key="21">
    <source>
        <dbReference type="Proteomes" id="UP000095284"/>
    </source>
</evidence>
<evidence type="ECO:0000256" key="13">
    <source>
        <dbReference type="ARBA" id="ARBA00023201"/>
    </source>
</evidence>
<feature type="domain" description="Neurotransmitter-gated ion-channel ligand-binding" evidence="19">
    <location>
        <begin position="45"/>
        <end position="258"/>
    </location>
</feature>
<keyword evidence="15 16" id="KW-0407">Ion channel</keyword>
<feature type="domain" description="Neurotransmitter-gated ion-channel transmembrane" evidence="20">
    <location>
        <begin position="265"/>
        <end position="381"/>
    </location>
</feature>
<dbReference type="InterPro" id="IPR006029">
    <property type="entry name" value="Neurotrans-gated_channel_TM"/>
</dbReference>
<keyword evidence="7 17" id="KW-0732">Signal</keyword>
<dbReference type="Pfam" id="PF02932">
    <property type="entry name" value="Neur_chan_memb"/>
    <property type="match status" value="1"/>
</dbReference>
<comment type="similarity">
    <text evidence="3">Belongs to the ligand-gated ion channel (TC 1.A.9) family. Acetylcholine receptor (TC 1.A.9.1) subfamily.</text>
</comment>
<dbReference type="InterPro" id="IPR006202">
    <property type="entry name" value="Neur_chan_lig-bd"/>
</dbReference>
<evidence type="ECO:0000256" key="9">
    <source>
        <dbReference type="ARBA" id="ARBA00023053"/>
    </source>
</evidence>
<dbReference type="CDD" id="cd18997">
    <property type="entry name" value="LGIC_ECD_nAChR"/>
    <property type="match status" value="1"/>
</dbReference>
<dbReference type="InterPro" id="IPR018000">
    <property type="entry name" value="Neurotransmitter_ion_chnl_CS"/>
</dbReference>
<dbReference type="Pfam" id="PF02931">
    <property type="entry name" value="Neur_chan_LBD"/>
    <property type="match status" value="1"/>
</dbReference>
<keyword evidence="14" id="KW-1071">Ligand-gated ion channel</keyword>
<feature type="transmembrane region" description="Helical" evidence="17">
    <location>
        <begin position="259"/>
        <end position="282"/>
    </location>
</feature>
<evidence type="ECO:0000256" key="10">
    <source>
        <dbReference type="ARBA" id="ARBA00023065"/>
    </source>
</evidence>
<evidence type="ECO:0000256" key="6">
    <source>
        <dbReference type="ARBA" id="ARBA00022692"/>
    </source>
</evidence>
<evidence type="ECO:0000256" key="7">
    <source>
        <dbReference type="ARBA" id="ARBA00022729"/>
    </source>
</evidence>
<evidence type="ECO:0000256" key="1">
    <source>
        <dbReference type="ARBA" id="ARBA00004651"/>
    </source>
</evidence>
<keyword evidence="4 16" id="KW-0813">Transport</keyword>
<evidence type="ECO:0000256" key="2">
    <source>
        <dbReference type="ARBA" id="ARBA00007193"/>
    </source>
</evidence>
<evidence type="ECO:0000256" key="3">
    <source>
        <dbReference type="ARBA" id="ARBA00009237"/>
    </source>
</evidence>
<evidence type="ECO:0000256" key="17">
    <source>
        <dbReference type="RuleBase" id="RU000687"/>
    </source>
</evidence>
<evidence type="ECO:0000256" key="4">
    <source>
        <dbReference type="ARBA" id="ARBA00022448"/>
    </source>
</evidence>
<comment type="subcellular location">
    <subcellularLocation>
        <location evidence="1">Cell membrane</location>
        <topology evidence="1">Multi-pass membrane protein</topology>
    </subcellularLocation>
</comment>
<feature type="transmembrane region" description="Helical" evidence="17">
    <location>
        <begin position="294"/>
        <end position="312"/>
    </location>
</feature>
<dbReference type="WBParaSite" id="BXY_1700900.1">
    <property type="protein sequence ID" value="BXY_1700900.1"/>
    <property type="gene ID" value="BXY_1700900"/>
</dbReference>
<keyword evidence="5 16" id="KW-0894">Sodium channel</keyword>
<keyword evidence="13 16" id="KW-0739">Sodium transport</keyword>
<feature type="transmembrane region" description="Helical" evidence="17">
    <location>
        <begin position="324"/>
        <end position="347"/>
    </location>
</feature>
<dbReference type="InterPro" id="IPR036719">
    <property type="entry name" value="Neuro-gated_channel_TM_sf"/>
</dbReference>
<dbReference type="GO" id="GO:0005272">
    <property type="term" value="F:sodium channel activity"/>
    <property type="evidence" value="ECO:0007669"/>
    <property type="project" value="UniProtKB-KW"/>
</dbReference>
<dbReference type="Gene3D" id="2.70.170.10">
    <property type="entry name" value="Neurotransmitter-gated ion-channel ligand-binding domain"/>
    <property type="match status" value="1"/>
</dbReference>
<feature type="region of interest" description="Disordered" evidence="18">
    <location>
        <begin position="421"/>
        <end position="441"/>
    </location>
</feature>
<keyword evidence="8 17" id="KW-1133">Transmembrane helix</keyword>
<evidence type="ECO:0000256" key="18">
    <source>
        <dbReference type="SAM" id="MobiDB-lite"/>
    </source>
</evidence>
<reference evidence="22" key="1">
    <citation type="submission" date="2016-11" db="UniProtKB">
        <authorList>
            <consortium name="WormBaseParasite"/>
        </authorList>
    </citation>
    <scope>IDENTIFICATION</scope>
</reference>
<dbReference type="SUPFAM" id="SSF90112">
    <property type="entry name" value="Neurotransmitter-gated ion-channel transmembrane pore"/>
    <property type="match status" value="1"/>
</dbReference>
<dbReference type="Proteomes" id="UP000095284">
    <property type="component" value="Unplaced"/>
</dbReference>
<protein>
    <submittedName>
        <fullName evidence="22">Acetylcholine receptor subunit alpha-type deg-3</fullName>
    </submittedName>
</protein>